<feature type="region of interest" description="Disordered" evidence="1">
    <location>
        <begin position="150"/>
        <end position="215"/>
    </location>
</feature>
<evidence type="ECO:0000256" key="1">
    <source>
        <dbReference type="SAM" id="MobiDB-lite"/>
    </source>
</evidence>
<evidence type="ECO:0000313" key="2">
    <source>
        <dbReference type="EMBL" id="KAF3762260.1"/>
    </source>
</evidence>
<sequence>MFILGLVGRIVNEVTGQSQRDQNRFALAQANNPQRTQPTTAAAPYCTCRGRRSCAQCAYEPAVAYNYPYADDYGYGDYHHPYLSRRDVRREYRQERRALKATRKAARRGYGYPVTVPVGAGGYAGAAGAPVGGNGFGYARDRRYDGEEAMAGPSLRAVRPGPEQRGRRASFDAGHLRRSDLEEDKDEEDLPPQYERGNWQPQMRRSAEVLTTEGK</sequence>
<reference evidence="2" key="1">
    <citation type="journal article" date="2020" name="Phytopathology">
        <title>Genome sequence of the chestnut blight fungus Cryphonectria parasitica EP155: A fundamental resource for an archetypical invasive plant pathogen.</title>
        <authorList>
            <person name="Crouch J.A."/>
            <person name="Dawe A."/>
            <person name="Aerts A."/>
            <person name="Barry K."/>
            <person name="Churchill A.C.L."/>
            <person name="Grimwood J."/>
            <person name="Hillman B."/>
            <person name="Milgroom M.G."/>
            <person name="Pangilinan J."/>
            <person name="Smith M."/>
            <person name="Salamov A."/>
            <person name="Schmutz J."/>
            <person name="Yadav J."/>
            <person name="Grigoriev I.V."/>
            <person name="Nuss D."/>
        </authorList>
    </citation>
    <scope>NUCLEOTIDE SEQUENCE</scope>
    <source>
        <strain evidence="2">EP155</strain>
    </source>
</reference>
<proteinExistence type="predicted"/>
<dbReference type="GeneID" id="63832397"/>
<comment type="caution">
    <text evidence="2">The sequence shown here is derived from an EMBL/GenBank/DDBJ whole genome shotgun (WGS) entry which is preliminary data.</text>
</comment>
<dbReference type="EMBL" id="MU032350">
    <property type="protein sequence ID" value="KAF3762260.1"/>
    <property type="molecule type" value="Genomic_DNA"/>
</dbReference>
<gene>
    <name evidence="2" type="ORF">M406DRAFT_107810</name>
</gene>
<feature type="compositionally biased region" description="Acidic residues" evidence="1">
    <location>
        <begin position="181"/>
        <end position="190"/>
    </location>
</feature>
<evidence type="ECO:0000313" key="3">
    <source>
        <dbReference type="Proteomes" id="UP000803844"/>
    </source>
</evidence>
<dbReference type="Proteomes" id="UP000803844">
    <property type="component" value="Unassembled WGS sequence"/>
</dbReference>
<accession>A0A9P5CLX1</accession>
<dbReference type="RefSeq" id="XP_040773239.1">
    <property type="nucleotide sequence ID" value="XM_040915268.1"/>
</dbReference>
<dbReference type="AlphaFoldDB" id="A0A9P5CLX1"/>
<protein>
    <submittedName>
        <fullName evidence="2">Uncharacterized protein</fullName>
    </submittedName>
</protein>
<organism evidence="2 3">
    <name type="scientific">Cryphonectria parasitica (strain ATCC 38755 / EP155)</name>
    <dbReference type="NCBI Taxonomy" id="660469"/>
    <lineage>
        <taxon>Eukaryota</taxon>
        <taxon>Fungi</taxon>
        <taxon>Dikarya</taxon>
        <taxon>Ascomycota</taxon>
        <taxon>Pezizomycotina</taxon>
        <taxon>Sordariomycetes</taxon>
        <taxon>Sordariomycetidae</taxon>
        <taxon>Diaporthales</taxon>
        <taxon>Cryphonectriaceae</taxon>
        <taxon>Cryphonectria-Endothia species complex</taxon>
        <taxon>Cryphonectria</taxon>
    </lineage>
</organism>
<name>A0A9P5CLX1_CRYP1</name>
<feature type="compositionally biased region" description="Basic and acidic residues" evidence="1">
    <location>
        <begin position="162"/>
        <end position="180"/>
    </location>
</feature>
<keyword evidence="3" id="KW-1185">Reference proteome</keyword>